<proteinExistence type="predicted"/>
<sequence length="250" mass="28978">MITEFTILKIKCTQEMIGKDIIISASEEGQEALKSMPPAEKMACVIKYKGKHNLDRHDLFHACVKLVSENTGRREIEVKEHCKRDCRWFSGYVYYKDKFGKERVDVITKSISFAKMSLQEADEFYEKAFDILAGYLKLSSEVLINEAKLRMQGKYYCVVCGEPASQRHHCFSQSKPNIEKYGKKVIDADFNRRWVCINCHPGHGNIPPELIWDEKKFISVARKNGYLQDPEKEYSAEPEQDLENGELDIY</sequence>
<dbReference type="EMBL" id="LAZR01002109">
    <property type="protein sequence ID" value="KKN34386.1"/>
    <property type="molecule type" value="Genomic_DNA"/>
</dbReference>
<evidence type="ECO:0000256" key="1">
    <source>
        <dbReference type="SAM" id="MobiDB-lite"/>
    </source>
</evidence>
<name>A0A0F9SBL7_9ZZZZ</name>
<dbReference type="AlphaFoldDB" id="A0A0F9SBL7"/>
<feature type="region of interest" description="Disordered" evidence="1">
    <location>
        <begin position="229"/>
        <end position="250"/>
    </location>
</feature>
<gene>
    <name evidence="2" type="ORF">LCGC14_0794330</name>
</gene>
<evidence type="ECO:0000313" key="2">
    <source>
        <dbReference type="EMBL" id="KKN34386.1"/>
    </source>
</evidence>
<protein>
    <submittedName>
        <fullName evidence="2">Uncharacterized protein</fullName>
    </submittedName>
</protein>
<reference evidence="2" key="1">
    <citation type="journal article" date="2015" name="Nature">
        <title>Complex archaea that bridge the gap between prokaryotes and eukaryotes.</title>
        <authorList>
            <person name="Spang A."/>
            <person name="Saw J.H."/>
            <person name="Jorgensen S.L."/>
            <person name="Zaremba-Niedzwiedzka K."/>
            <person name="Martijn J."/>
            <person name="Lind A.E."/>
            <person name="van Eijk R."/>
            <person name="Schleper C."/>
            <person name="Guy L."/>
            <person name="Ettema T.J."/>
        </authorList>
    </citation>
    <scope>NUCLEOTIDE SEQUENCE</scope>
</reference>
<accession>A0A0F9SBL7</accession>
<comment type="caution">
    <text evidence="2">The sequence shown here is derived from an EMBL/GenBank/DDBJ whole genome shotgun (WGS) entry which is preliminary data.</text>
</comment>
<organism evidence="2">
    <name type="scientific">marine sediment metagenome</name>
    <dbReference type="NCBI Taxonomy" id="412755"/>
    <lineage>
        <taxon>unclassified sequences</taxon>
        <taxon>metagenomes</taxon>
        <taxon>ecological metagenomes</taxon>
    </lineage>
</organism>
<feature type="compositionally biased region" description="Acidic residues" evidence="1">
    <location>
        <begin position="236"/>
        <end position="250"/>
    </location>
</feature>